<evidence type="ECO:0000313" key="3">
    <source>
        <dbReference type="EMBL" id="MBE1584964.1"/>
    </source>
</evidence>
<dbReference type="EMBL" id="JADBEK010000001">
    <property type="protein sequence ID" value="MBE1584964.1"/>
    <property type="molecule type" value="Genomic_DNA"/>
</dbReference>
<dbReference type="InterPro" id="IPR025828">
    <property type="entry name" value="Put_sensor_dom"/>
</dbReference>
<keyword evidence="1" id="KW-0472">Membrane</keyword>
<organism evidence="3 4">
    <name type="scientific">Nonomuraea angiospora</name>
    <dbReference type="NCBI Taxonomy" id="46172"/>
    <lineage>
        <taxon>Bacteria</taxon>
        <taxon>Bacillati</taxon>
        <taxon>Actinomycetota</taxon>
        <taxon>Actinomycetes</taxon>
        <taxon>Streptosporangiales</taxon>
        <taxon>Streptosporangiaceae</taxon>
        <taxon>Nonomuraea</taxon>
    </lineage>
</organism>
<accession>A0ABR9LWD4</accession>
<dbReference type="Proteomes" id="UP000633509">
    <property type="component" value="Unassembled WGS sequence"/>
</dbReference>
<keyword evidence="1" id="KW-0812">Transmembrane</keyword>
<name>A0ABR9LWD4_9ACTN</name>
<dbReference type="RefSeq" id="WP_192785790.1">
    <property type="nucleotide sequence ID" value="NZ_JADBEK010000001.1"/>
</dbReference>
<dbReference type="Pfam" id="PF13796">
    <property type="entry name" value="Sensor"/>
    <property type="match status" value="1"/>
</dbReference>
<evidence type="ECO:0000313" key="4">
    <source>
        <dbReference type="Proteomes" id="UP000633509"/>
    </source>
</evidence>
<reference evidence="3 4" key="1">
    <citation type="submission" date="2020-10" db="EMBL/GenBank/DDBJ databases">
        <title>Sequencing the genomes of 1000 actinobacteria strains.</title>
        <authorList>
            <person name="Klenk H.-P."/>
        </authorList>
    </citation>
    <scope>NUCLEOTIDE SEQUENCE [LARGE SCALE GENOMIC DNA]</scope>
    <source>
        <strain evidence="3 4">DSM 43173</strain>
    </source>
</reference>
<evidence type="ECO:0000259" key="2">
    <source>
        <dbReference type="Pfam" id="PF13796"/>
    </source>
</evidence>
<feature type="transmembrane region" description="Helical" evidence="1">
    <location>
        <begin position="165"/>
        <end position="185"/>
    </location>
</feature>
<feature type="domain" description="Putative sensor" evidence="2">
    <location>
        <begin position="14"/>
        <end position="200"/>
    </location>
</feature>
<sequence length="220" mass="22901">MTTLQRRLAADTRYTLLGLPLSVASFGVTVVGVSAGLGGAVAFVGLPVLAATAAASRHLADLERVALPGVLGHPVARPPYTSAPEGAGWLRRMMNPLASGQAWMDLLHGIIAFPFALASFVLTATWWLGAVAGLTFPVYGWAVARIPGVGDGLPEWLAFYGDPTAFVIVNTVAGALFALTLVPVARMAALLKAGIAQTMLTRAAYPRPAATQEQAWIAGR</sequence>
<proteinExistence type="predicted"/>
<comment type="caution">
    <text evidence="3">The sequence shown here is derived from an EMBL/GenBank/DDBJ whole genome shotgun (WGS) entry which is preliminary data.</text>
</comment>
<evidence type="ECO:0000256" key="1">
    <source>
        <dbReference type="SAM" id="Phobius"/>
    </source>
</evidence>
<keyword evidence="4" id="KW-1185">Reference proteome</keyword>
<feature type="transmembrane region" description="Helical" evidence="1">
    <location>
        <begin position="102"/>
        <end position="128"/>
    </location>
</feature>
<gene>
    <name evidence="3" type="ORF">H4W80_003222</name>
</gene>
<protein>
    <recommendedName>
        <fullName evidence="2">Putative sensor domain-containing protein</fullName>
    </recommendedName>
</protein>
<keyword evidence="1" id="KW-1133">Transmembrane helix</keyword>